<keyword evidence="9" id="KW-0175">Coiled coil</keyword>
<evidence type="ECO:0000256" key="2">
    <source>
        <dbReference type="ARBA" id="ARBA00008887"/>
    </source>
</evidence>
<evidence type="ECO:0000256" key="8">
    <source>
        <dbReference type="ARBA" id="ARBA00023017"/>
    </source>
</evidence>
<dbReference type="GO" id="GO:0005858">
    <property type="term" value="C:axonemal dynein complex"/>
    <property type="evidence" value="ECO:0007669"/>
    <property type="project" value="TreeGrafter"/>
</dbReference>
<dbReference type="InterPro" id="IPR013594">
    <property type="entry name" value="Dynein_heavy_tail"/>
</dbReference>
<dbReference type="Gene3D" id="1.10.287.2620">
    <property type="match status" value="1"/>
</dbReference>
<keyword evidence="3" id="KW-0963">Cytoplasm</keyword>
<protein>
    <recommendedName>
        <fullName evidence="19">Dynein heavy chain 8, axonemal</fullName>
    </recommendedName>
</protein>
<dbReference type="Pfam" id="PF12774">
    <property type="entry name" value="AAA_6"/>
    <property type="match status" value="1"/>
</dbReference>
<dbReference type="GO" id="GO:0051959">
    <property type="term" value="F:dynein light intermediate chain binding"/>
    <property type="evidence" value="ECO:0007669"/>
    <property type="project" value="InterPro"/>
</dbReference>
<dbReference type="Gene3D" id="3.40.50.300">
    <property type="entry name" value="P-loop containing nucleotide triphosphate hydrolases"/>
    <property type="match status" value="1"/>
</dbReference>
<dbReference type="Gene3D" id="1.20.58.1120">
    <property type="match status" value="1"/>
</dbReference>
<evidence type="ECO:0000259" key="16">
    <source>
        <dbReference type="Pfam" id="PF12774"/>
    </source>
</evidence>
<evidence type="ECO:0000256" key="3">
    <source>
        <dbReference type="ARBA" id="ARBA00022490"/>
    </source>
</evidence>
<dbReference type="InterPro" id="IPR013602">
    <property type="entry name" value="Dynein_heavy_linker"/>
</dbReference>
<dbReference type="FunFam" id="1.20.140.100:FF:000003">
    <property type="entry name" value="Dynein, axonemal, heavy chain 5"/>
    <property type="match status" value="1"/>
</dbReference>
<organism evidence="17 18">
    <name type="scientific">Microctonus hyperodae</name>
    <name type="common">Parasitoid wasp</name>
    <dbReference type="NCBI Taxonomy" id="165561"/>
    <lineage>
        <taxon>Eukaryota</taxon>
        <taxon>Metazoa</taxon>
        <taxon>Ecdysozoa</taxon>
        <taxon>Arthropoda</taxon>
        <taxon>Hexapoda</taxon>
        <taxon>Insecta</taxon>
        <taxon>Pterygota</taxon>
        <taxon>Neoptera</taxon>
        <taxon>Endopterygota</taxon>
        <taxon>Hymenoptera</taxon>
        <taxon>Apocrita</taxon>
        <taxon>Ichneumonoidea</taxon>
        <taxon>Braconidae</taxon>
        <taxon>Euphorinae</taxon>
        <taxon>Microctonus</taxon>
    </lineage>
</organism>
<feature type="domain" description="Dynein heavy chain linker" evidence="15">
    <location>
        <begin position="1341"/>
        <end position="1680"/>
    </location>
</feature>
<dbReference type="PANTHER" id="PTHR46532">
    <property type="entry name" value="MALE FERTILITY FACTOR KL5"/>
    <property type="match status" value="1"/>
</dbReference>
<dbReference type="GO" id="GO:0045505">
    <property type="term" value="F:dynein intermediate chain binding"/>
    <property type="evidence" value="ECO:0007669"/>
    <property type="project" value="InterPro"/>
</dbReference>
<keyword evidence="6" id="KW-0547">Nucleotide-binding</keyword>
<keyword evidence="10" id="KW-0969">Cilium</keyword>
<dbReference type="Gene3D" id="3.20.180.20">
    <property type="entry name" value="Dynein heavy chain, N-terminal domain 2"/>
    <property type="match status" value="1"/>
</dbReference>
<comment type="similarity">
    <text evidence="2">Belongs to the dynein heavy chain family.</text>
</comment>
<feature type="domain" description="Dynein heavy chain tail" evidence="14">
    <location>
        <begin position="280"/>
        <end position="828"/>
    </location>
</feature>
<sequence>MASQVNLRDYSMPAIEQRIQELLKRRVSTMERGVPIERAREKLVKYKELRKQRQETLRTTHRHVLEVVAFILNIDPTILEDGLVDKDEYVETLSSFFADGGRQAVVIHYQSMGPPPFGIKTQSGRWNQKLSVFRNQSERCCVTDGTTEKLSGKCVILYRLRSDIEFNAKNLIEETFYAYTEVDADTMSALTGISDLISRLNKPAVEVNAQWGDLLKSESGQKIKKNFIGDFKDFCDFLQTTNVDLESSLRLDDNQEIFEKYLSSMSEVMKNAKNYDAIIEVEKCVKIWMKKMETALVESQQLRRETEDTGPNAELVYWRGILRRFSLIVNHIKRPETQMFIALLAQAKSKLVKKWKKLDDDVTTVEILAQDNVRYLYSLEKFTRPLYRLDITKMGDHLPGLMHAIRMVYGTSRFFNSHRMITAVFVKMTNQMILACKLYLTANGTVNIWDESKPLVISRMNDCIALYEQYYNCYKVMTKNINDSPDEEPLEMSEMYVFGKFDTFKIRLNKLIGVLENNISHSILISSTIEGIDIFTKKFMSFFQKITTQKYDPLNHRKLDFDVDYDEFKKNVAETEFELREFFFRSVSLVPNIDEALRLVLRFQKLKFERLWIDRKYLELVTMYQKEVETIRDRYNEDRSSPPLPRNIPPVAGRILWIRQLYRRIEAPMDIFKKREKVIIHERMQRCIKMYNALVRVFVHYEIIYHKAWFDSAEVVRLALTSPLLIRDEKTNKYIINFDPYIREVIRESEYMSRLDLEVSEFIRIITYCKDKIFSSYEVVKKLVEENDNVRRSIPSLFLPLMSPIFAKLELAFQPCLSVVTWTSLKIPEVCDEIRRVIHEVGGFAKKIKDTKEARVDEVFETISETNLINLNNDAMSPAQFSSDNLTFGVAIGEEIEIKSSAAESAVIAIINKCLRLIKDPEVEEDKYLWLDPERVRRQSGSQTRMTVEDFEPGFGVIDGKVPLVRIHNNCMEVFAYFNNKLIEALVKCTKRSLEILKKRIGASTILLGESIKGGEAPLLLTQFVLQIPMIVMLPSIEEVNSHVRTVIKNLMGVHKGIVMWGQKHTRREKSNEAEMKNTSDEKQDICLKNYHQIVSDHKDIIRSSMSFQAIILMLKDDINILRNNYIKQFSIVWEEDKNIQIQQFVDSDPSTQAIKEKFFFYENLIAEINNLPARHVVDKLKLGLSVETDAWRTLFGTILCKYYHFKLKRMIDYIDDKDQVLGRAMKDLEDVRLAMKCLAEIRDDFIFLDGELIMIEETFNLMARFHVSVLKEDQDIVDSLPYSFNNMLQKAKQVQATICEMQEPLKQELINGVVVFKKAVDDFDLDFEYHGPMVEGIPAKEASERCRKLPAAMREWPAYIDLKKKIDDFNETCPLLELMANESMVERHWEKMSKLCNYCFDVESENFTLANVMQAPLLKYKDDVEDICISAVKERDIESKLKQIIADWAVVDLQFSTFKQRGELMLKGLETAEIISQLEDSLMAWQNKLSNTSEILAKWLTVQNLWAYLEAVFIGGDIAKQLPAEAKRFNNIDKSWVKLMHRAREKMNAVETCTGDETMSRFLPHILEQLELCQKSLSGYLETKRVVFPRFCFISDPTLLEILGQAADCHTIQRYLDGFFDNIQKLDFSETEYDNILSMYSHEDEKINLDQEVCCSGGVENWLNLFLKMHQQSVGGVLSQGLNSLLTSETNILTLIDVSILQVGLLGLQVLWTRDSEVAIVTSRRDKTIMKRTNQWFLDLLNGLIEMTVKDLSSYQRAKYEALITIHVHQRDIFDELCRLRIRNIQDFEWLKQARFYYINDKEEVEIRITDVNFMYQNEFLGCTDRLVITPLTDRCYITLAQAVGMNFGGAPAGPAGTGKTETTKDMGKALGKYVVVFNCSDQMDFRGLGRIFKVI</sequence>
<evidence type="ECO:0000256" key="5">
    <source>
        <dbReference type="ARBA" id="ARBA00022737"/>
    </source>
</evidence>
<dbReference type="FunFam" id="3.20.180.20:FF:000001">
    <property type="entry name" value="Dynein axonemal heavy chain 5"/>
    <property type="match status" value="1"/>
</dbReference>
<proteinExistence type="inferred from homology"/>
<evidence type="ECO:0000256" key="13">
    <source>
        <dbReference type="ARBA" id="ARBA00023273"/>
    </source>
</evidence>
<dbReference type="FunFam" id="1.20.58.1120:FF:000004">
    <property type="entry name" value="Dynein axonemal heavy chain 5"/>
    <property type="match status" value="1"/>
</dbReference>
<evidence type="ECO:0000259" key="14">
    <source>
        <dbReference type="Pfam" id="PF08385"/>
    </source>
</evidence>
<evidence type="ECO:0000256" key="9">
    <source>
        <dbReference type="ARBA" id="ARBA00023054"/>
    </source>
</evidence>
<reference evidence="17" key="1">
    <citation type="journal article" date="2023" name="bioRxiv">
        <title>Scaffold-level genome assemblies of two parasitoid biocontrol wasps reveal the parthenogenesis mechanism and an associated novel virus.</title>
        <authorList>
            <person name="Inwood S."/>
            <person name="Skelly J."/>
            <person name="Guhlin J."/>
            <person name="Harrop T."/>
            <person name="Goldson S."/>
            <person name="Dearden P."/>
        </authorList>
    </citation>
    <scope>NUCLEOTIDE SEQUENCE</scope>
    <source>
        <strain evidence="17">Lincoln</strain>
        <tissue evidence="17">Whole body</tissue>
    </source>
</reference>
<keyword evidence="5" id="KW-0677">Repeat</keyword>
<dbReference type="Pfam" id="PF08393">
    <property type="entry name" value="DHC_N2"/>
    <property type="match status" value="1"/>
</dbReference>
<evidence type="ECO:0000313" key="17">
    <source>
        <dbReference type="EMBL" id="KAK0183204.1"/>
    </source>
</evidence>
<keyword evidence="7" id="KW-0067">ATP-binding</keyword>
<reference evidence="17" key="2">
    <citation type="submission" date="2023-03" db="EMBL/GenBank/DDBJ databases">
        <authorList>
            <person name="Inwood S.N."/>
            <person name="Skelly J.G."/>
            <person name="Guhlin J."/>
            <person name="Harrop T.W.R."/>
            <person name="Goldson S.G."/>
            <person name="Dearden P.K."/>
        </authorList>
    </citation>
    <scope>NUCLEOTIDE SEQUENCE</scope>
    <source>
        <strain evidence="17">Lincoln</strain>
        <tissue evidence="17">Whole body</tissue>
    </source>
</reference>
<dbReference type="SUPFAM" id="SSF52540">
    <property type="entry name" value="P-loop containing nucleoside triphosphate hydrolases"/>
    <property type="match status" value="1"/>
</dbReference>
<dbReference type="GO" id="GO:0005874">
    <property type="term" value="C:microtubule"/>
    <property type="evidence" value="ECO:0007669"/>
    <property type="project" value="UniProtKB-KW"/>
</dbReference>
<dbReference type="Pfam" id="PF08385">
    <property type="entry name" value="DHC_N1"/>
    <property type="match status" value="1"/>
</dbReference>
<evidence type="ECO:0000256" key="1">
    <source>
        <dbReference type="ARBA" id="ARBA00004430"/>
    </source>
</evidence>
<evidence type="ECO:0000256" key="11">
    <source>
        <dbReference type="ARBA" id="ARBA00023175"/>
    </source>
</evidence>
<evidence type="ECO:0000313" key="18">
    <source>
        <dbReference type="Proteomes" id="UP001168972"/>
    </source>
</evidence>
<feature type="domain" description="Dynein heavy chain hydrolytic ATP-binding dynein motor region" evidence="16">
    <location>
        <begin position="1817"/>
        <end position="1895"/>
    </location>
</feature>
<dbReference type="InterPro" id="IPR042222">
    <property type="entry name" value="Dynein_2_N"/>
</dbReference>
<dbReference type="InterPro" id="IPR027417">
    <property type="entry name" value="P-loop_NTPase"/>
</dbReference>
<evidence type="ECO:0000256" key="10">
    <source>
        <dbReference type="ARBA" id="ARBA00023069"/>
    </source>
</evidence>
<dbReference type="PANTHER" id="PTHR46532:SF4">
    <property type="entry name" value="AAA+ ATPASE DOMAIN-CONTAINING PROTEIN"/>
    <property type="match status" value="1"/>
</dbReference>
<keyword evidence="13" id="KW-0966">Cell projection</keyword>
<keyword evidence="18" id="KW-1185">Reference proteome</keyword>
<evidence type="ECO:0000256" key="12">
    <source>
        <dbReference type="ARBA" id="ARBA00023212"/>
    </source>
</evidence>
<evidence type="ECO:0000256" key="6">
    <source>
        <dbReference type="ARBA" id="ARBA00022741"/>
    </source>
</evidence>
<dbReference type="Proteomes" id="UP001168972">
    <property type="component" value="Unassembled WGS sequence"/>
</dbReference>
<dbReference type="GO" id="GO:0005524">
    <property type="term" value="F:ATP binding"/>
    <property type="evidence" value="ECO:0007669"/>
    <property type="project" value="UniProtKB-KW"/>
</dbReference>
<dbReference type="InterPro" id="IPR042228">
    <property type="entry name" value="Dynein_linker_3"/>
</dbReference>
<accession>A0AA39L308</accession>
<evidence type="ECO:0000259" key="15">
    <source>
        <dbReference type="Pfam" id="PF08393"/>
    </source>
</evidence>
<keyword evidence="11" id="KW-0505">Motor protein</keyword>
<comment type="caution">
    <text evidence="17">The sequence shown here is derived from an EMBL/GenBank/DDBJ whole genome shotgun (WGS) entry which is preliminary data.</text>
</comment>
<keyword evidence="12" id="KW-0206">Cytoskeleton</keyword>
<comment type="subcellular location">
    <subcellularLocation>
        <location evidence="1">Cytoplasm</location>
        <location evidence="1">Cytoskeleton</location>
        <location evidence="1">Cilium axoneme</location>
    </subcellularLocation>
</comment>
<dbReference type="Gene3D" id="1.20.140.100">
    <property type="entry name" value="Dynein heavy chain, N-terminal domain 2"/>
    <property type="match status" value="1"/>
</dbReference>
<evidence type="ECO:0000256" key="4">
    <source>
        <dbReference type="ARBA" id="ARBA00022701"/>
    </source>
</evidence>
<name>A0AA39L308_MICHY</name>
<evidence type="ECO:0008006" key="19">
    <source>
        <dbReference type="Google" id="ProtNLM"/>
    </source>
</evidence>
<keyword evidence="8" id="KW-0243">Dynein</keyword>
<evidence type="ECO:0000256" key="7">
    <source>
        <dbReference type="ARBA" id="ARBA00022840"/>
    </source>
</evidence>
<dbReference type="EMBL" id="JAQQBR010000001">
    <property type="protein sequence ID" value="KAK0183204.1"/>
    <property type="molecule type" value="Genomic_DNA"/>
</dbReference>
<dbReference type="FunFam" id="1.10.287.2620:FF:000003">
    <property type="entry name" value="Dynein, axonemal, heavy chain 5"/>
    <property type="match status" value="1"/>
</dbReference>
<dbReference type="InterPro" id="IPR035699">
    <property type="entry name" value="AAA_6"/>
</dbReference>
<dbReference type="GO" id="GO:0007018">
    <property type="term" value="P:microtubule-based movement"/>
    <property type="evidence" value="ECO:0007669"/>
    <property type="project" value="InterPro"/>
</dbReference>
<gene>
    <name evidence="17" type="ORF">PV327_001268</name>
</gene>
<keyword evidence="4" id="KW-0493">Microtubule</keyword>
<dbReference type="InterPro" id="IPR026983">
    <property type="entry name" value="DHC"/>
</dbReference>